<accession>A0A0G1C4A7</accession>
<dbReference type="STRING" id="1618369.UV54_C0007G0001"/>
<feature type="non-terminal residue" evidence="1">
    <location>
        <position position="1"/>
    </location>
</feature>
<evidence type="ECO:0000313" key="2">
    <source>
        <dbReference type="Proteomes" id="UP000034213"/>
    </source>
</evidence>
<dbReference type="SUPFAM" id="SSF53681">
    <property type="entry name" value="Aspartate/glutamate racemase"/>
    <property type="match status" value="1"/>
</dbReference>
<dbReference type="AlphaFoldDB" id="A0A0G1C4A7"/>
<evidence type="ECO:0000313" key="1">
    <source>
        <dbReference type="EMBL" id="KKS80392.1"/>
    </source>
</evidence>
<name>A0A0G1C4A7_9BACT</name>
<protein>
    <recommendedName>
        <fullName evidence="3">Aspartate racemase</fullName>
    </recommendedName>
</protein>
<organism evidence="1 2">
    <name type="scientific">Candidatus Beckwithbacteria bacterium GW2011_GWA2_43_10</name>
    <dbReference type="NCBI Taxonomy" id="1618369"/>
    <lineage>
        <taxon>Bacteria</taxon>
        <taxon>Candidatus Beckwithiibacteriota</taxon>
    </lineage>
</organism>
<dbReference type="PATRIC" id="fig|1618369.3.peg.144"/>
<proteinExistence type="predicted"/>
<dbReference type="Proteomes" id="UP000034213">
    <property type="component" value="Unassembled WGS sequence"/>
</dbReference>
<gene>
    <name evidence="1" type="ORF">UV54_C0007G0001</name>
</gene>
<dbReference type="InterPro" id="IPR001920">
    <property type="entry name" value="Asp/Glu_race"/>
</dbReference>
<dbReference type="EMBL" id="LCEW01000007">
    <property type="protein sequence ID" value="KKS80392.1"/>
    <property type="molecule type" value="Genomic_DNA"/>
</dbReference>
<comment type="caution">
    <text evidence="1">The sequence shown here is derived from an EMBL/GenBank/DDBJ whole genome shotgun (WGS) entry which is preliminary data.</text>
</comment>
<dbReference type="GO" id="GO:0016855">
    <property type="term" value="F:racemase and epimerase activity, acting on amino acids and derivatives"/>
    <property type="evidence" value="ECO:0007669"/>
    <property type="project" value="InterPro"/>
</dbReference>
<dbReference type="Gene3D" id="3.40.50.1860">
    <property type="match status" value="1"/>
</dbReference>
<sequence>EAIVLGCTELPLVFPKNYSLPVLNTLEILGRALLKRYYKGE</sequence>
<evidence type="ECO:0008006" key="3">
    <source>
        <dbReference type="Google" id="ProtNLM"/>
    </source>
</evidence>
<reference evidence="1 2" key="1">
    <citation type="journal article" date="2015" name="Nature">
        <title>rRNA introns, odd ribosomes, and small enigmatic genomes across a large radiation of phyla.</title>
        <authorList>
            <person name="Brown C.T."/>
            <person name="Hug L.A."/>
            <person name="Thomas B.C."/>
            <person name="Sharon I."/>
            <person name="Castelle C.J."/>
            <person name="Singh A."/>
            <person name="Wilkins M.J."/>
            <person name="Williams K.H."/>
            <person name="Banfield J.F."/>
        </authorList>
    </citation>
    <scope>NUCLEOTIDE SEQUENCE [LARGE SCALE GENOMIC DNA]</scope>
</reference>